<sequence length="57" mass="6551">SQWHNVISKFLVKKLQRETLVRYYGLLLTVFAPSADILTEPAQTPAANDICRYFLLP</sequence>
<dbReference type="AlphaFoldDB" id="A0A653CIU1"/>
<accession>A0A653CIU1</accession>
<name>A0A653CIU1_CALMS</name>
<organism evidence="1 2">
    <name type="scientific">Callosobruchus maculatus</name>
    <name type="common">Southern cowpea weevil</name>
    <name type="synonym">Pulse bruchid</name>
    <dbReference type="NCBI Taxonomy" id="64391"/>
    <lineage>
        <taxon>Eukaryota</taxon>
        <taxon>Metazoa</taxon>
        <taxon>Ecdysozoa</taxon>
        <taxon>Arthropoda</taxon>
        <taxon>Hexapoda</taxon>
        <taxon>Insecta</taxon>
        <taxon>Pterygota</taxon>
        <taxon>Neoptera</taxon>
        <taxon>Endopterygota</taxon>
        <taxon>Coleoptera</taxon>
        <taxon>Polyphaga</taxon>
        <taxon>Cucujiformia</taxon>
        <taxon>Chrysomeloidea</taxon>
        <taxon>Chrysomelidae</taxon>
        <taxon>Bruchinae</taxon>
        <taxon>Bruchini</taxon>
        <taxon>Callosobruchus</taxon>
    </lineage>
</organism>
<evidence type="ECO:0000313" key="1">
    <source>
        <dbReference type="EMBL" id="VEN47838.1"/>
    </source>
</evidence>
<dbReference type="EMBL" id="CAACVG010007966">
    <property type="protein sequence ID" value="VEN47838.1"/>
    <property type="molecule type" value="Genomic_DNA"/>
</dbReference>
<feature type="non-terminal residue" evidence="1">
    <location>
        <position position="1"/>
    </location>
</feature>
<dbReference type="Proteomes" id="UP000410492">
    <property type="component" value="Unassembled WGS sequence"/>
</dbReference>
<gene>
    <name evidence="1" type="ORF">CALMAC_LOCUS9505</name>
</gene>
<evidence type="ECO:0000313" key="2">
    <source>
        <dbReference type="Proteomes" id="UP000410492"/>
    </source>
</evidence>
<proteinExistence type="predicted"/>
<keyword evidence="2" id="KW-1185">Reference proteome</keyword>
<reference evidence="1 2" key="1">
    <citation type="submission" date="2019-01" db="EMBL/GenBank/DDBJ databases">
        <authorList>
            <person name="Sayadi A."/>
        </authorList>
    </citation>
    <scope>NUCLEOTIDE SEQUENCE [LARGE SCALE GENOMIC DNA]</scope>
</reference>
<protein>
    <submittedName>
        <fullName evidence="1">Uncharacterized protein</fullName>
    </submittedName>
</protein>